<accession>A0A8T1WMF9</accession>
<name>A0A8T1WMF9_9STRA</name>
<proteinExistence type="predicted"/>
<dbReference type="EMBL" id="JAGDFL010000315">
    <property type="protein sequence ID" value="KAG7393654.1"/>
    <property type="molecule type" value="Genomic_DNA"/>
</dbReference>
<gene>
    <name evidence="1" type="ORF">PHYBOEH_006046</name>
</gene>
<reference evidence="1" key="1">
    <citation type="submission" date="2021-02" db="EMBL/GenBank/DDBJ databases">
        <authorList>
            <person name="Palmer J.M."/>
        </authorList>
    </citation>
    <scope>NUCLEOTIDE SEQUENCE</scope>
    <source>
        <strain evidence="1">SCRP23</strain>
    </source>
</reference>
<comment type="caution">
    <text evidence="1">The sequence shown here is derived from an EMBL/GenBank/DDBJ whole genome shotgun (WGS) entry which is preliminary data.</text>
</comment>
<dbReference type="OrthoDB" id="168063at2759"/>
<dbReference type="Proteomes" id="UP000693981">
    <property type="component" value="Unassembled WGS sequence"/>
</dbReference>
<evidence type="ECO:0000313" key="1">
    <source>
        <dbReference type="EMBL" id="KAG7393654.1"/>
    </source>
</evidence>
<evidence type="ECO:0000313" key="2">
    <source>
        <dbReference type="Proteomes" id="UP000693981"/>
    </source>
</evidence>
<organism evidence="1 2">
    <name type="scientific">Phytophthora boehmeriae</name>
    <dbReference type="NCBI Taxonomy" id="109152"/>
    <lineage>
        <taxon>Eukaryota</taxon>
        <taxon>Sar</taxon>
        <taxon>Stramenopiles</taxon>
        <taxon>Oomycota</taxon>
        <taxon>Peronosporomycetes</taxon>
        <taxon>Peronosporales</taxon>
        <taxon>Peronosporaceae</taxon>
        <taxon>Phytophthora</taxon>
    </lineage>
</organism>
<keyword evidence="2" id="KW-1185">Reference proteome</keyword>
<sequence length="150" mass="16783">MANAALAVAEHITIPPVATPVSEEESVPPALIMAQYSALEDQQRLKLYERYCGNRISHKLTFAVLQQLTHEMRQDAAWREFLKATGSSNSVKKNKNKREAKVTHAAFVNVAAQLGVSMPPKKLQAVARSLDPWKTGFVGWEAFYAWWSSQ</sequence>
<dbReference type="AlphaFoldDB" id="A0A8T1WMF9"/>
<protein>
    <submittedName>
        <fullName evidence="1">Uncharacterized protein</fullName>
    </submittedName>
</protein>